<gene>
    <name evidence="4" type="ORF">B30_15556</name>
</gene>
<reference evidence="4 5" key="1">
    <citation type="submission" date="2012-09" db="EMBL/GenBank/DDBJ databases">
        <title>Celeribacter baekdonensis B30 Genome Sequencing.</title>
        <authorList>
            <person name="Wang W."/>
        </authorList>
    </citation>
    <scope>NUCLEOTIDE SEQUENCE [LARGE SCALE GENOMIC DNA]</scope>
    <source>
        <strain evidence="4 5">B30</strain>
    </source>
</reference>
<dbReference type="Pfam" id="PF03061">
    <property type="entry name" value="4HBT"/>
    <property type="match status" value="1"/>
</dbReference>
<dbReference type="STRING" id="1208323.B30_15556"/>
<dbReference type="GO" id="GO:0061522">
    <property type="term" value="F:1,4-dihydroxy-2-naphthoyl-CoA thioesterase activity"/>
    <property type="evidence" value="ECO:0007669"/>
    <property type="project" value="TreeGrafter"/>
</dbReference>
<dbReference type="PANTHER" id="PTHR43240:SF7">
    <property type="entry name" value="BLR7284 PROTEIN"/>
    <property type="match status" value="1"/>
</dbReference>
<dbReference type="PATRIC" id="fig|1208323.3.peg.3222"/>
<dbReference type="NCBIfam" id="TIGR00369">
    <property type="entry name" value="unchar_dom_1"/>
    <property type="match status" value="1"/>
</dbReference>
<feature type="region of interest" description="Disordered" evidence="2">
    <location>
        <begin position="1"/>
        <end position="30"/>
    </location>
</feature>
<evidence type="ECO:0000259" key="3">
    <source>
        <dbReference type="Pfam" id="PF03061"/>
    </source>
</evidence>
<name>K2JX25_9RHOB</name>
<comment type="caution">
    <text evidence="4">The sequence shown here is derived from an EMBL/GenBank/DDBJ whole genome shotgun (WGS) entry which is preliminary data.</text>
</comment>
<dbReference type="PANTHER" id="PTHR43240">
    <property type="entry name" value="1,4-DIHYDROXY-2-NAPHTHOYL-COA THIOESTERASE 1"/>
    <property type="match status" value="1"/>
</dbReference>
<dbReference type="EMBL" id="AMRK01000009">
    <property type="protein sequence ID" value="EKE69770.1"/>
    <property type="molecule type" value="Genomic_DNA"/>
</dbReference>
<organism evidence="4 5">
    <name type="scientific">Celeribacter baekdonensis B30</name>
    <dbReference type="NCBI Taxonomy" id="1208323"/>
    <lineage>
        <taxon>Bacteria</taxon>
        <taxon>Pseudomonadati</taxon>
        <taxon>Pseudomonadota</taxon>
        <taxon>Alphaproteobacteria</taxon>
        <taxon>Rhodobacterales</taxon>
        <taxon>Roseobacteraceae</taxon>
        <taxon>Celeribacter</taxon>
    </lineage>
</organism>
<dbReference type="AlphaFoldDB" id="K2JX25"/>
<dbReference type="eggNOG" id="COG2050">
    <property type="taxonomic scope" value="Bacteria"/>
</dbReference>
<dbReference type="CDD" id="cd03443">
    <property type="entry name" value="PaaI_thioesterase"/>
    <property type="match status" value="1"/>
</dbReference>
<dbReference type="InterPro" id="IPR029069">
    <property type="entry name" value="HotDog_dom_sf"/>
</dbReference>
<keyword evidence="1" id="KW-0378">Hydrolase</keyword>
<accession>K2JX25</accession>
<dbReference type="SUPFAM" id="SSF54637">
    <property type="entry name" value="Thioesterase/thiol ester dehydrase-isomerase"/>
    <property type="match status" value="1"/>
</dbReference>
<keyword evidence="5" id="KW-1185">Reference proteome</keyword>
<dbReference type="Gene3D" id="3.10.129.10">
    <property type="entry name" value="Hotdog Thioesterase"/>
    <property type="match status" value="1"/>
</dbReference>
<evidence type="ECO:0000313" key="5">
    <source>
        <dbReference type="Proteomes" id="UP000006762"/>
    </source>
</evidence>
<evidence type="ECO:0000313" key="4">
    <source>
        <dbReference type="EMBL" id="EKE69770.1"/>
    </source>
</evidence>
<evidence type="ECO:0000256" key="2">
    <source>
        <dbReference type="SAM" id="MobiDB-lite"/>
    </source>
</evidence>
<dbReference type="InterPro" id="IPR006683">
    <property type="entry name" value="Thioestr_dom"/>
</dbReference>
<protein>
    <submittedName>
        <fullName evidence="4">Thioesterase family protein</fullName>
    </submittedName>
</protein>
<dbReference type="InterPro" id="IPR003736">
    <property type="entry name" value="PAAI_dom"/>
</dbReference>
<dbReference type="Proteomes" id="UP000006762">
    <property type="component" value="Unassembled WGS sequence"/>
</dbReference>
<proteinExistence type="predicted"/>
<evidence type="ECO:0000256" key="1">
    <source>
        <dbReference type="ARBA" id="ARBA00022801"/>
    </source>
</evidence>
<dbReference type="GO" id="GO:0005829">
    <property type="term" value="C:cytosol"/>
    <property type="evidence" value="ECO:0007669"/>
    <property type="project" value="TreeGrafter"/>
</dbReference>
<sequence>MQTHAQRVEFCPPPPKSTAVHSQSAVSNEPFMTEERTKIARQFIEALPHCRALGMKLDSIGQGEAEIFMPYSEALIGDPDTGVIHGGAVSALMDTCAGASVMSHPKSGPATATIDLRIDYMRAAKPGATITAHAICYHMTRSVAFVRVSANDGTSDVPVAAATGAFTVERT</sequence>
<feature type="domain" description="Thioesterase" evidence="3">
    <location>
        <begin position="82"/>
        <end position="154"/>
    </location>
</feature>